<reference evidence="2" key="1">
    <citation type="journal article" date="2014" name="Front. Microbiol.">
        <title>High frequency of phylogenetically diverse reductive dehalogenase-homologous genes in deep subseafloor sedimentary metagenomes.</title>
        <authorList>
            <person name="Kawai M."/>
            <person name="Futagami T."/>
            <person name="Toyoda A."/>
            <person name="Takaki Y."/>
            <person name="Nishi S."/>
            <person name="Hori S."/>
            <person name="Arai W."/>
            <person name="Tsubouchi T."/>
            <person name="Morono Y."/>
            <person name="Uchiyama I."/>
            <person name="Ito T."/>
            <person name="Fujiyama A."/>
            <person name="Inagaki F."/>
            <person name="Takami H."/>
        </authorList>
    </citation>
    <scope>NUCLEOTIDE SEQUENCE</scope>
    <source>
        <strain evidence="2">Expedition CK06-06</strain>
    </source>
</reference>
<sequence length="35" mass="4031">EDYPLHNIGEYLPVFVNYLPLVCYIGAIFLGFVLK</sequence>
<keyword evidence="1" id="KW-1133">Transmembrane helix</keyword>
<protein>
    <submittedName>
        <fullName evidence="2">Uncharacterized protein</fullName>
    </submittedName>
</protein>
<feature type="transmembrane region" description="Helical" evidence="1">
    <location>
        <begin position="15"/>
        <end position="34"/>
    </location>
</feature>
<evidence type="ECO:0000256" key="1">
    <source>
        <dbReference type="SAM" id="Phobius"/>
    </source>
</evidence>
<accession>X1DHT7</accession>
<evidence type="ECO:0000313" key="2">
    <source>
        <dbReference type="EMBL" id="GAH19762.1"/>
    </source>
</evidence>
<organism evidence="2">
    <name type="scientific">marine sediment metagenome</name>
    <dbReference type="NCBI Taxonomy" id="412755"/>
    <lineage>
        <taxon>unclassified sequences</taxon>
        <taxon>metagenomes</taxon>
        <taxon>ecological metagenomes</taxon>
    </lineage>
</organism>
<keyword evidence="1" id="KW-0472">Membrane</keyword>
<dbReference type="EMBL" id="BARU01003004">
    <property type="protein sequence ID" value="GAH19762.1"/>
    <property type="molecule type" value="Genomic_DNA"/>
</dbReference>
<name>X1DHT7_9ZZZZ</name>
<keyword evidence="1" id="KW-0812">Transmembrane</keyword>
<gene>
    <name evidence="2" type="ORF">S03H2_06743</name>
</gene>
<comment type="caution">
    <text evidence="2">The sequence shown here is derived from an EMBL/GenBank/DDBJ whole genome shotgun (WGS) entry which is preliminary data.</text>
</comment>
<dbReference type="AlphaFoldDB" id="X1DHT7"/>
<proteinExistence type="predicted"/>
<feature type="non-terminal residue" evidence="2">
    <location>
        <position position="1"/>
    </location>
</feature>